<evidence type="ECO:0000313" key="1">
    <source>
        <dbReference type="EMBL" id="PPK48216.1"/>
    </source>
</evidence>
<dbReference type="SUPFAM" id="SSF48452">
    <property type="entry name" value="TPR-like"/>
    <property type="match status" value="1"/>
</dbReference>
<accession>A0A2S6FXD5</accession>
<comment type="caution">
    <text evidence="1">The sequence shown here is derived from an EMBL/GenBank/DDBJ whole genome shotgun (WGS) entry which is preliminary data.</text>
</comment>
<dbReference type="SMART" id="SM00028">
    <property type="entry name" value="TPR"/>
    <property type="match status" value="3"/>
</dbReference>
<dbReference type="AlphaFoldDB" id="A0A2S6FXD5"/>
<dbReference type="STRING" id="37659.GCA_000703125_02293"/>
<dbReference type="RefSeq" id="WP_029452995.1">
    <property type="nucleotide sequence ID" value="NZ_PTIS01000009.1"/>
</dbReference>
<dbReference type="EMBL" id="PTIS01000009">
    <property type="protein sequence ID" value="PPK48216.1"/>
    <property type="molecule type" value="Genomic_DNA"/>
</dbReference>
<gene>
    <name evidence="1" type="ORF">BD821_10982</name>
</gene>
<dbReference type="InterPro" id="IPR011990">
    <property type="entry name" value="TPR-like_helical_dom_sf"/>
</dbReference>
<name>A0A2S6FXD5_9CLOT</name>
<dbReference type="Gene3D" id="1.25.40.10">
    <property type="entry name" value="Tetratricopeptide repeat domain"/>
    <property type="match status" value="1"/>
</dbReference>
<evidence type="ECO:0000313" key="2">
    <source>
        <dbReference type="Proteomes" id="UP000239863"/>
    </source>
</evidence>
<dbReference type="Pfam" id="PF14559">
    <property type="entry name" value="TPR_19"/>
    <property type="match status" value="1"/>
</dbReference>
<protein>
    <submittedName>
        <fullName evidence="1">Tetratricopeptide repeat protein</fullName>
    </submittedName>
</protein>
<reference evidence="1 2" key="1">
    <citation type="submission" date="2018-02" db="EMBL/GenBank/DDBJ databases">
        <title>Genomic Encyclopedia of Archaeal and Bacterial Type Strains, Phase II (KMG-II): from individual species to whole genera.</title>
        <authorList>
            <person name="Goeker M."/>
        </authorList>
    </citation>
    <scope>NUCLEOTIDE SEQUENCE [LARGE SCALE GENOMIC DNA]</scope>
    <source>
        <strain evidence="1 2">DSM 15099</strain>
    </source>
</reference>
<dbReference type="InterPro" id="IPR019734">
    <property type="entry name" value="TPR_rpt"/>
</dbReference>
<dbReference type="OrthoDB" id="1907609at2"/>
<organism evidence="1 2">
    <name type="scientific">Clostridium algidicarnis DSM 15099</name>
    <dbReference type="NCBI Taxonomy" id="1121295"/>
    <lineage>
        <taxon>Bacteria</taxon>
        <taxon>Bacillati</taxon>
        <taxon>Bacillota</taxon>
        <taxon>Clostridia</taxon>
        <taxon>Eubacteriales</taxon>
        <taxon>Clostridiaceae</taxon>
        <taxon>Clostridium</taxon>
    </lineage>
</organism>
<dbReference type="GeneID" id="75091127"/>
<sequence>MSYFQKANELYNSHSYKQAINLYKKAIENKENEACAHYNSAVCLIKLKEYEKAILHLKSALTLKQDSKYYFNLAYCYSMIGNTPKSLLYFNTSWAMNHEDEDCNKAINLILNTHFK</sequence>
<dbReference type="Proteomes" id="UP000239863">
    <property type="component" value="Unassembled WGS sequence"/>
</dbReference>
<proteinExistence type="predicted"/>